<gene>
    <name evidence="1" type="ORF">E4P82_20455</name>
</gene>
<sequence length="93" mass="10346">MRKIGTAALLATLDEDSRAEHERIGEFIEPATTWVRFSEYAPQRCILTAVGPRGMGVMGRGTGFDRHRQRPVGASKLLKGPARKEVRVRRLAS</sequence>
<dbReference type="Proteomes" id="UP000760480">
    <property type="component" value="Unassembled WGS sequence"/>
</dbReference>
<evidence type="ECO:0000313" key="2">
    <source>
        <dbReference type="Proteomes" id="UP000760480"/>
    </source>
</evidence>
<organism evidence="1 2">
    <name type="scientific">Candidatus Competibacter phosphatis</name>
    <dbReference type="NCBI Taxonomy" id="221280"/>
    <lineage>
        <taxon>Bacteria</taxon>
        <taxon>Pseudomonadati</taxon>
        <taxon>Pseudomonadota</taxon>
        <taxon>Gammaproteobacteria</taxon>
        <taxon>Candidatus Competibacteraceae</taxon>
        <taxon>Candidatus Competibacter</taxon>
    </lineage>
</organism>
<proteinExistence type="predicted"/>
<comment type="caution">
    <text evidence="1">The sequence shown here is derived from an EMBL/GenBank/DDBJ whole genome shotgun (WGS) entry which is preliminary data.</text>
</comment>
<accession>A0ABX1TS73</accession>
<evidence type="ECO:0000313" key="1">
    <source>
        <dbReference type="EMBL" id="NMQ21364.1"/>
    </source>
</evidence>
<protein>
    <submittedName>
        <fullName evidence="1">Uncharacterized protein</fullName>
    </submittedName>
</protein>
<dbReference type="RefSeq" id="WP_169250634.1">
    <property type="nucleotide sequence ID" value="NZ_SPMZ01000093.1"/>
</dbReference>
<keyword evidence="2" id="KW-1185">Reference proteome</keyword>
<dbReference type="EMBL" id="SPMZ01000093">
    <property type="protein sequence ID" value="NMQ21364.1"/>
    <property type="molecule type" value="Genomic_DNA"/>
</dbReference>
<name>A0ABX1TS73_9GAMM</name>
<reference evidence="1 2" key="1">
    <citation type="submission" date="2019-03" db="EMBL/GenBank/DDBJ databases">
        <title>Metabolic reconstructions from genomes of highly enriched 'Candidatus Accumulibacter' and 'Candidatus Competibacter' bioreactor populations.</title>
        <authorList>
            <person name="Annavajhala M.K."/>
            <person name="Welles L."/>
            <person name="Abbas B."/>
            <person name="Sorokin D."/>
            <person name="Park H."/>
            <person name="Van Loosdrecht M."/>
            <person name="Chandran K."/>
        </authorList>
    </citation>
    <scope>NUCLEOTIDE SEQUENCE [LARGE SCALE GENOMIC DNA]</scope>
    <source>
        <strain evidence="1 2">SBR_G</strain>
    </source>
</reference>